<dbReference type="Proteomes" id="UP001215712">
    <property type="component" value="Unassembled WGS sequence"/>
</dbReference>
<accession>A0AAD6MVV3</accession>
<evidence type="ECO:0000313" key="3">
    <source>
        <dbReference type="Proteomes" id="UP001215712"/>
    </source>
</evidence>
<dbReference type="EMBL" id="JAQJAN010000007">
    <property type="protein sequence ID" value="KAJ5726868.1"/>
    <property type="molecule type" value="Genomic_DNA"/>
</dbReference>
<sequence length="253" mass="28825">MAAVTHSSAADIMIWLGTVTTLKGESNVEQWYCDFRQVADIIDPDIWGIMLHICLRPKGPIAELEADPLALKAGDEYGKKWEDTHYNMMNDWELWRITKHRERYRRWVRNQAIARHALTITIDPSLRHLIDHVPLPEEALVVLMKAFRGGFKHECSYFYSDYFASTVGEPDRDEDMSDDEESDSDSSDEDESTAEQSTSDGTTTNPQCDQSNAIENCNSMADKDQSDDDDYLDLSEIKSADVCLPHKCPMKPP</sequence>
<protein>
    <submittedName>
        <fullName evidence="2">Uncharacterized protein</fullName>
    </submittedName>
</protein>
<comment type="caution">
    <text evidence="2">The sequence shown here is derived from an EMBL/GenBank/DDBJ whole genome shotgun (WGS) entry which is preliminary data.</text>
</comment>
<name>A0AAD6MVV3_9EURO</name>
<evidence type="ECO:0000313" key="2">
    <source>
        <dbReference type="EMBL" id="KAJ5726868.1"/>
    </source>
</evidence>
<feature type="region of interest" description="Disordered" evidence="1">
    <location>
        <begin position="169"/>
        <end position="230"/>
    </location>
</feature>
<evidence type="ECO:0000256" key="1">
    <source>
        <dbReference type="SAM" id="MobiDB-lite"/>
    </source>
</evidence>
<organism evidence="2 3">
    <name type="scientific">Penicillium malachiteum</name>
    <dbReference type="NCBI Taxonomy" id="1324776"/>
    <lineage>
        <taxon>Eukaryota</taxon>
        <taxon>Fungi</taxon>
        <taxon>Dikarya</taxon>
        <taxon>Ascomycota</taxon>
        <taxon>Pezizomycotina</taxon>
        <taxon>Eurotiomycetes</taxon>
        <taxon>Eurotiomycetidae</taxon>
        <taxon>Eurotiales</taxon>
        <taxon>Aspergillaceae</taxon>
        <taxon>Penicillium</taxon>
    </lineage>
</organism>
<gene>
    <name evidence="2" type="ORF">N7493_005895</name>
</gene>
<feature type="compositionally biased region" description="Polar residues" evidence="1">
    <location>
        <begin position="201"/>
        <end position="219"/>
    </location>
</feature>
<proteinExistence type="predicted"/>
<feature type="compositionally biased region" description="Acidic residues" evidence="1">
    <location>
        <begin position="171"/>
        <end position="193"/>
    </location>
</feature>
<reference evidence="2" key="2">
    <citation type="submission" date="2023-01" db="EMBL/GenBank/DDBJ databases">
        <authorList>
            <person name="Petersen C."/>
        </authorList>
    </citation>
    <scope>NUCLEOTIDE SEQUENCE</scope>
    <source>
        <strain evidence="2">IBT 17514</strain>
    </source>
</reference>
<keyword evidence="3" id="KW-1185">Reference proteome</keyword>
<reference evidence="2" key="1">
    <citation type="journal article" date="2023" name="IMA Fungus">
        <title>Comparative genomic study of the Penicillium genus elucidates a diverse pangenome and 15 lateral gene transfer events.</title>
        <authorList>
            <person name="Petersen C."/>
            <person name="Sorensen T."/>
            <person name="Nielsen M.R."/>
            <person name="Sondergaard T.E."/>
            <person name="Sorensen J.L."/>
            <person name="Fitzpatrick D.A."/>
            <person name="Frisvad J.C."/>
            <person name="Nielsen K.L."/>
        </authorList>
    </citation>
    <scope>NUCLEOTIDE SEQUENCE</scope>
    <source>
        <strain evidence="2">IBT 17514</strain>
    </source>
</reference>
<dbReference type="AlphaFoldDB" id="A0AAD6MVV3"/>